<reference evidence="2" key="1">
    <citation type="submission" date="2023-08" db="EMBL/GenBank/DDBJ databases">
        <title>Black Yeasts Isolated from many extreme environments.</title>
        <authorList>
            <person name="Coleine C."/>
            <person name="Stajich J.E."/>
            <person name="Selbmann L."/>
        </authorList>
    </citation>
    <scope>NUCLEOTIDE SEQUENCE</scope>
    <source>
        <strain evidence="2">CCFEE 5810</strain>
    </source>
</reference>
<dbReference type="AlphaFoldDB" id="A0AAN7VP89"/>
<sequence>MAKNVGNPRPICKGFHGSQTDEHRYIVSQLDWQHKEVMQKLADLDAKIEPVSGGKCGGKNDSSSGTGQ</sequence>
<comment type="caution">
    <text evidence="2">The sequence shown here is derived from an EMBL/GenBank/DDBJ whole genome shotgun (WGS) entry which is preliminary data.</text>
</comment>
<evidence type="ECO:0000313" key="2">
    <source>
        <dbReference type="EMBL" id="KAK5696488.1"/>
    </source>
</evidence>
<feature type="region of interest" description="Disordered" evidence="1">
    <location>
        <begin position="49"/>
        <end position="68"/>
    </location>
</feature>
<name>A0AAN7VP89_9PEZI</name>
<organism evidence="2 3">
    <name type="scientific">Elasticomyces elasticus</name>
    <dbReference type="NCBI Taxonomy" id="574655"/>
    <lineage>
        <taxon>Eukaryota</taxon>
        <taxon>Fungi</taxon>
        <taxon>Dikarya</taxon>
        <taxon>Ascomycota</taxon>
        <taxon>Pezizomycotina</taxon>
        <taxon>Dothideomycetes</taxon>
        <taxon>Dothideomycetidae</taxon>
        <taxon>Mycosphaerellales</taxon>
        <taxon>Teratosphaeriaceae</taxon>
        <taxon>Elasticomyces</taxon>
    </lineage>
</organism>
<evidence type="ECO:0000313" key="3">
    <source>
        <dbReference type="Proteomes" id="UP001310594"/>
    </source>
</evidence>
<gene>
    <name evidence="2" type="ORF">LTR97_007790</name>
</gene>
<accession>A0AAN7VP89</accession>
<dbReference type="Proteomes" id="UP001310594">
    <property type="component" value="Unassembled WGS sequence"/>
</dbReference>
<dbReference type="EMBL" id="JAVRQU010000012">
    <property type="protein sequence ID" value="KAK5696488.1"/>
    <property type="molecule type" value="Genomic_DNA"/>
</dbReference>
<protein>
    <submittedName>
        <fullName evidence="2">Uncharacterized protein</fullName>
    </submittedName>
</protein>
<evidence type="ECO:0000256" key="1">
    <source>
        <dbReference type="SAM" id="MobiDB-lite"/>
    </source>
</evidence>
<proteinExistence type="predicted"/>